<feature type="region of interest" description="Disordered" evidence="1">
    <location>
        <begin position="1"/>
        <end position="20"/>
    </location>
</feature>
<dbReference type="GO" id="GO:0003824">
    <property type="term" value="F:catalytic activity"/>
    <property type="evidence" value="ECO:0007669"/>
    <property type="project" value="InterPro"/>
</dbReference>
<feature type="compositionally biased region" description="Polar residues" evidence="1">
    <location>
        <begin position="1"/>
        <end position="16"/>
    </location>
</feature>
<dbReference type="AlphaFoldDB" id="A0A8D8W0Y3"/>
<dbReference type="Gene3D" id="3.60.10.10">
    <property type="entry name" value="Endonuclease/exonuclease/phosphatase"/>
    <property type="match status" value="1"/>
</dbReference>
<dbReference type="SUPFAM" id="SSF56672">
    <property type="entry name" value="DNA/RNA polymerases"/>
    <property type="match status" value="1"/>
</dbReference>
<proteinExistence type="predicted"/>
<protein>
    <submittedName>
        <fullName evidence="3">Craniofacial development protein 2</fullName>
    </submittedName>
</protein>
<feature type="domain" description="Reverse transcriptase" evidence="2">
    <location>
        <begin position="530"/>
        <end position="801"/>
    </location>
</feature>
<evidence type="ECO:0000259" key="2">
    <source>
        <dbReference type="PROSITE" id="PS50878"/>
    </source>
</evidence>
<dbReference type="CDD" id="cd01650">
    <property type="entry name" value="RT_nLTR_like"/>
    <property type="match status" value="1"/>
</dbReference>
<accession>A0A8D8W0Y3</accession>
<evidence type="ECO:0000313" key="3">
    <source>
        <dbReference type="EMBL" id="CAG6641778.1"/>
    </source>
</evidence>
<dbReference type="PANTHER" id="PTHR47027">
    <property type="entry name" value="REVERSE TRANSCRIPTASE DOMAIN-CONTAINING PROTEIN"/>
    <property type="match status" value="1"/>
</dbReference>
<dbReference type="InterPro" id="IPR043502">
    <property type="entry name" value="DNA/RNA_pol_sf"/>
</dbReference>
<dbReference type="GO" id="GO:0071897">
    <property type="term" value="P:DNA biosynthetic process"/>
    <property type="evidence" value="ECO:0007669"/>
    <property type="project" value="UniProtKB-ARBA"/>
</dbReference>
<sequence>MAILTTKTNSGVSSPIGSPGRTVLSTPRYNKFKCRSKIKICTWNVKTLSKAGKVHNAIKEMKRMNIEIMGIAEMRWPDSGETQIEDHRVYYSGKNDGSHEHGVGVIVSSNVAKCVTNFSPISERVMLLQIQANPINVNIIQVYAPTADKVDEEAIELYQAINKITEKIPKHEVLIIMGDFNAKLGAGIKTQYIGAHGLGDRNERGDLLEKFVEDSELVVTNTFFQLPPRRLYTWKSPQDKPEKVTRNQIDYILVNKRFRNSFTSVKTYPGADIESDHVPLVGVFRIKLKRIQKKKPQSFDMRLLKYQDIRMEAQAMLNNQVTDVRDERDEDEKIKRIGEIVQNVKESHLKTNKSNKKKSWMTDEILNMMEERRTAKNEPEKYRTINRNIRNKIREAKEAEAADRCEEIEALQMKHDSYNVHRKVKELTGGFKRRQNGNLTDSEGNIILDKQNKMKTWKEYLEKLFEDQRNSYLEIEVEENDSPEILHQEVHSAITQLKDGKAAGPDNIQAELLKLLDDESISIITKMFNNIYDSGKIPTEWLKSEFIAIPKKPGAKKCEEYRTISLMSHLLKLFLKIIHKRIYQLCESQISPNQFGFINAVGTREALFSVQVLIQRCRDVNCDVYACLIDYEKAFDRVQHGKMMQILKQAGINNKDLRIIGNLYWNQTANLKIEEEHTENVKIMRGVRQGCGLSPLIFNLYSEKIFSEALHDMEKGILLNGYRLNNIRYADDTMVFSDNLEDLQALMDNITYHSQQYGLNINVKKTKLMIISKKNITGRQLYVNQVPIERVKQYNYLGTIINEEWTNNQEIRSRIGKARSTFNRMSAFFKSHNLSLDIKLRMLRCYVFSILFYGVESWTLNEDMCNKLEAFELWLYRRILKIPWTDRVTNEEVLRRMKKSREILITIKARKLQYFGHIMRNESRYALLQAILQGKIFGKRGPGRRRTSWLKNLRTWFQKTTPQLFRIAVDKIKIAMMIANIRHG</sequence>
<dbReference type="PROSITE" id="PS50878">
    <property type="entry name" value="RT_POL"/>
    <property type="match status" value="1"/>
</dbReference>
<dbReference type="CDD" id="cd09076">
    <property type="entry name" value="L1-EN"/>
    <property type="match status" value="1"/>
</dbReference>
<dbReference type="InterPro" id="IPR000477">
    <property type="entry name" value="RT_dom"/>
</dbReference>
<dbReference type="PANTHER" id="PTHR47027:SF8">
    <property type="entry name" value="RIBONUCLEASE H"/>
    <property type="match status" value="1"/>
</dbReference>
<dbReference type="InterPro" id="IPR043128">
    <property type="entry name" value="Rev_trsase/Diguanyl_cyclase"/>
</dbReference>
<reference evidence="3" key="1">
    <citation type="submission" date="2021-05" db="EMBL/GenBank/DDBJ databases">
        <authorList>
            <person name="Alioto T."/>
            <person name="Alioto T."/>
            <person name="Gomez Garrido J."/>
        </authorList>
    </citation>
    <scope>NUCLEOTIDE SEQUENCE</scope>
</reference>
<organism evidence="3">
    <name type="scientific">Cacopsylla melanoneura</name>
    <dbReference type="NCBI Taxonomy" id="428564"/>
    <lineage>
        <taxon>Eukaryota</taxon>
        <taxon>Metazoa</taxon>
        <taxon>Ecdysozoa</taxon>
        <taxon>Arthropoda</taxon>
        <taxon>Hexapoda</taxon>
        <taxon>Insecta</taxon>
        <taxon>Pterygota</taxon>
        <taxon>Neoptera</taxon>
        <taxon>Paraneoptera</taxon>
        <taxon>Hemiptera</taxon>
        <taxon>Sternorrhyncha</taxon>
        <taxon>Psylloidea</taxon>
        <taxon>Psyllidae</taxon>
        <taxon>Psyllinae</taxon>
        <taxon>Cacopsylla</taxon>
    </lineage>
</organism>
<dbReference type="SUPFAM" id="SSF56219">
    <property type="entry name" value="DNase I-like"/>
    <property type="match status" value="1"/>
</dbReference>
<dbReference type="EMBL" id="HBUF01119107">
    <property type="protein sequence ID" value="CAG6641778.1"/>
    <property type="molecule type" value="Transcribed_RNA"/>
</dbReference>
<dbReference type="InterPro" id="IPR036691">
    <property type="entry name" value="Endo/exonu/phosph_ase_sf"/>
</dbReference>
<name>A0A8D8W0Y3_9HEMI</name>
<dbReference type="Pfam" id="PF00078">
    <property type="entry name" value="RVT_1"/>
    <property type="match status" value="1"/>
</dbReference>
<dbReference type="Pfam" id="PF03372">
    <property type="entry name" value="Exo_endo_phos"/>
    <property type="match status" value="1"/>
</dbReference>
<dbReference type="InterPro" id="IPR005135">
    <property type="entry name" value="Endo/exonuclease/phosphatase"/>
</dbReference>
<dbReference type="Gene3D" id="3.30.70.270">
    <property type="match status" value="1"/>
</dbReference>
<evidence type="ECO:0000256" key="1">
    <source>
        <dbReference type="SAM" id="MobiDB-lite"/>
    </source>
</evidence>